<keyword evidence="3" id="KW-1185">Reference proteome</keyword>
<gene>
    <name evidence="2" type="ORF">SE17_12250</name>
</gene>
<evidence type="ECO:0000313" key="3">
    <source>
        <dbReference type="Proteomes" id="UP000050509"/>
    </source>
</evidence>
<reference evidence="2 3" key="1">
    <citation type="submission" date="2015-09" db="EMBL/GenBank/DDBJ databases">
        <title>Draft genome sequence of Kouleothrix aurantiaca JCM 19913.</title>
        <authorList>
            <person name="Hemp J."/>
        </authorList>
    </citation>
    <scope>NUCLEOTIDE SEQUENCE [LARGE SCALE GENOMIC DNA]</scope>
    <source>
        <strain evidence="2 3">COM-B</strain>
    </source>
</reference>
<feature type="region of interest" description="Disordered" evidence="1">
    <location>
        <begin position="1"/>
        <end position="20"/>
    </location>
</feature>
<proteinExistence type="predicted"/>
<protein>
    <submittedName>
        <fullName evidence="2">Uncharacterized protein</fullName>
    </submittedName>
</protein>
<organism evidence="2 3">
    <name type="scientific">Kouleothrix aurantiaca</name>
    <dbReference type="NCBI Taxonomy" id="186479"/>
    <lineage>
        <taxon>Bacteria</taxon>
        <taxon>Bacillati</taxon>
        <taxon>Chloroflexota</taxon>
        <taxon>Chloroflexia</taxon>
        <taxon>Chloroflexales</taxon>
        <taxon>Roseiflexineae</taxon>
        <taxon>Roseiflexaceae</taxon>
        <taxon>Kouleothrix</taxon>
    </lineage>
</organism>
<evidence type="ECO:0000256" key="1">
    <source>
        <dbReference type="SAM" id="MobiDB-lite"/>
    </source>
</evidence>
<accession>A0A0P9DB58</accession>
<evidence type="ECO:0000313" key="2">
    <source>
        <dbReference type="EMBL" id="KPV52983.1"/>
    </source>
</evidence>
<comment type="caution">
    <text evidence="2">The sequence shown here is derived from an EMBL/GenBank/DDBJ whole genome shotgun (WGS) entry which is preliminary data.</text>
</comment>
<dbReference type="EMBL" id="LJCR01000375">
    <property type="protein sequence ID" value="KPV52983.1"/>
    <property type="molecule type" value="Genomic_DNA"/>
</dbReference>
<sequence>MQRDRDQELNDMGGIANQDVPENPYLGLPWEELLQRIRVADEATSTANGEIRATTQAVQAELAPWRGMVSAATEESRLLRAALKAQAIHNYQTHRLDIGKRWGGITLQFRPKVVIHDQEAAIAALSEFYLVDGETGEAIPLVTYTPVIDEKAVRAFIESQRGAHRNWPDAIHTTPAPHGWPGIITLQSEDDADAWVLAVSKHADGENTA</sequence>
<dbReference type="Proteomes" id="UP000050509">
    <property type="component" value="Unassembled WGS sequence"/>
</dbReference>
<dbReference type="AlphaFoldDB" id="A0A0P9DB58"/>
<name>A0A0P9DB58_9CHLR</name>